<protein>
    <recommendedName>
        <fullName evidence="3">Tape measure protein N-terminal domain-containing protein</fullName>
    </recommendedName>
</protein>
<dbReference type="Proteomes" id="UP000195043">
    <property type="component" value="Unassembled WGS sequence"/>
</dbReference>
<feature type="compositionally biased region" description="Polar residues" evidence="2">
    <location>
        <begin position="52"/>
        <end position="61"/>
    </location>
</feature>
<dbReference type="GO" id="GO:0005200">
    <property type="term" value="F:structural constituent of cytoskeleton"/>
    <property type="evidence" value="ECO:0007669"/>
    <property type="project" value="TreeGrafter"/>
</dbReference>
<proteinExistence type="predicted"/>
<evidence type="ECO:0000313" key="4">
    <source>
        <dbReference type="EMBL" id="OTN76721.1"/>
    </source>
</evidence>
<evidence type="ECO:0000259" key="3">
    <source>
        <dbReference type="Pfam" id="PF20155"/>
    </source>
</evidence>
<dbReference type="RefSeq" id="WP_179190014.1">
    <property type="nucleotide sequence ID" value="NZ_NGKU01000001.1"/>
</dbReference>
<dbReference type="Gene3D" id="1.10.287.950">
    <property type="entry name" value="Methyl-accepting chemotaxis protein"/>
    <property type="match status" value="1"/>
</dbReference>
<feature type="coiled-coil region" evidence="1">
    <location>
        <begin position="726"/>
        <end position="785"/>
    </location>
</feature>
<keyword evidence="5" id="KW-1185">Reference proteome</keyword>
<name>A0A242A7L8_9ENTE</name>
<comment type="caution">
    <text evidence="4">The sequence shown here is derived from an EMBL/GenBank/DDBJ whole genome shotgun (WGS) entry which is preliminary data.</text>
</comment>
<reference evidence="4 5" key="1">
    <citation type="submission" date="2017-05" db="EMBL/GenBank/DDBJ databases">
        <title>The Genome Sequence of Enterococcus sp. 8G7_MSG3316.</title>
        <authorList>
            <consortium name="The Broad Institute Genomics Platform"/>
            <consortium name="The Broad Institute Genomic Center for Infectious Diseases"/>
            <person name="Earl A."/>
            <person name="Manson A."/>
            <person name="Schwartman J."/>
            <person name="Gilmore M."/>
            <person name="Abouelleil A."/>
            <person name="Cao P."/>
            <person name="Chapman S."/>
            <person name="Cusick C."/>
            <person name="Shea T."/>
            <person name="Young S."/>
            <person name="Neafsey D."/>
            <person name="Nusbaum C."/>
            <person name="Birren B."/>
        </authorList>
    </citation>
    <scope>NUCLEOTIDE SEQUENCE [LARGE SCALE GENOMIC DNA]</scope>
    <source>
        <strain evidence="4 5">8G7_MSG3316</strain>
    </source>
</reference>
<feature type="region of interest" description="Disordered" evidence="2">
    <location>
        <begin position="34"/>
        <end position="164"/>
    </location>
</feature>
<dbReference type="EMBL" id="NGKU01000001">
    <property type="protein sequence ID" value="OTN76721.1"/>
    <property type="molecule type" value="Genomic_DNA"/>
</dbReference>
<accession>A0A242A7L8</accession>
<keyword evidence="1" id="KW-0175">Coiled coil</keyword>
<evidence type="ECO:0000256" key="1">
    <source>
        <dbReference type="SAM" id="Coils"/>
    </source>
</evidence>
<dbReference type="Pfam" id="PF20155">
    <property type="entry name" value="TMP_3"/>
    <property type="match status" value="1"/>
</dbReference>
<dbReference type="InterPro" id="IPR013491">
    <property type="entry name" value="Tape_meas_N"/>
</dbReference>
<dbReference type="GO" id="GO:0005856">
    <property type="term" value="C:cytoskeleton"/>
    <property type="evidence" value="ECO:0007669"/>
    <property type="project" value="TreeGrafter"/>
</dbReference>
<feature type="domain" description="Tape measure protein N-terminal" evidence="3">
    <location>
        <begin position="198"/>
        <end position="389"/>
    </location>
</feature>
<sequence length="1396" mass="147967">MAKDGRINIVIDVDGKQISAVSKELINLEDTARSVSKGLKSATDSVDDLGDSSKTSANQVKSVKDSLDDVGYSSTDASKQLKGAKNATEDLADSASDGSKQLKSIADSADGMTDSAADLSKANKSAADSNDDLGDSASKATKSVDGLGATSSESSEKIKDLGDTTNKSSISVKELATSFGLVKVASVAFNVMKSSINGAVSRFDTLNQFPKVLEAMGVSAEDAEMSMAKLSDGIDGLPTTLDEISSNAQRMYTSFGDMDKATDTTVALNNALLGSGSNSAKAQRGVEQYMRALQRGQMDMTIWSTLSETMDVGLVKIAESFGYAGKSAKDDLYSALKDGTVTLDDFNDKLIEVGTGTGVMAELARENSLGVATSFGNLQTAAVRGLANVIDALNDLSKEVTGNDIAQNIDSMKGVVNAAFSLMTDAVKKTTPLFKAFGTVVEGTISIAKPLTPVLVGIAAAFAMYTVITKTMKAIDLAKTSIIAAKASTEALTISTKKNITTMAIKEALTKAENAAKIKGVVLTQAEIAAIKTKTAANVVSNTTEAANLGVLSVKNVLIGLLTGSMTVNAAATAVAATASKAFGVALQTAMGPIGWVTLGIGALVGAVTGLVKWFTRSTAESKEFKKATEKLNDETESFNSSIEQSATSHKENTREIKATAAANSDLAKKINDLANKENKSLGEKKMLNDMIEQMNESVPGLSLAFDEQADSLNKTEAEMNSYIETAKKQAEIEAINERLIELTKEKMKAEEQQAEVQKKLIELNEEENISNRDKRKMQKELEEQNGVLSESIISLGENIEEYGEKATTAYEDVANSSIESAEAQGFALVELSQTQETAIESMQSKYDDLAEVATNAFSKISNESDLSAQEMIENLKHNQEVVAGWGQNVAELHEKAGQEGNEGFLQWLDQLGPDSAAELAIVNNMTETQLKEFMELMNNGAEVATSAFSESLGDGFDDSIEAFKEFGQLAPQTLREELEAADLNSIGRAVGEGLAGGVSASAEEAVHAVESMAENAIDAGKDVLEVNSPSKVFDEIGRAVPEGMAQGVEKLSQSAVMAVRSMCLHMEMEARNNAKKMTNIFDQLVSGSDSSLQKLPNVASKNMSAMNKSFSVGSKTSEATIKSLNNNIISTFKNTPTQFLNIGKNIMSRMNSAISSEANRVITTTKNTANRIMQSFSNTPNQMQNVGRNSMSRLNSGLQSGSPTVVSTASRTRTQIVSSFNNLPSSMNSVGRNAMSGLNRGLISGSGTVIATANRIANQVAATMKRALNINSPSKVMENEVGRWIPEGIAVGIEKYAGSAYQAIDNLSEGMLRVSTPEMALGTSRMGREVSNQVRTQNATAHNSAINLDVLAKLINSRPIQVQSILDGQQVSKSVDNALGSLLKRRAYTGGVNLV</sequence>
<dbReference type="PANTHER" id="PTHR47357">
    <property type="entry name" value="COP1-INTERACTIVE PROTEIN 1"/>
    <property type="match status" value="1"/>
</dbReference>
<organism evidence="4 5">
    <name type="scientific">Candidatus Enterococcus testudinis</name>
    <dbReference type="NCBI Taxonomy" id="1834191"/>
    <lineage>
        <taxon>Bacteria</taxon>
        <taxon>Bacillati</taxon>
        <taxon>Bacillota</taxon>
        <taxon>Bacilli</taxon>
        <taxon>Lactobacillales</taxon>
        <taxon>Enterococcaceae</taxon>
        <taxon>Enterococcus</taxon>
    </lineage>
</organism>
<dbReference type="SUPFAM" id="SSF58104">
    <property type="entry name" value="Methyl-accepting chemotaxis protein (MCP) signaling domain"/>
    <property type="match status" value="1"/>
</dbReference>
<dbReference type="NCBIfam" id="TIGR02675">
    <property type="entry name" value="tape_meas_nterm"/>
    <property type="match status" value="1"/>
</dbReference>
<evidence type="ECO:0000313" key="5">
    <source>
        <dbReference type="Proteomes" id="UP000195043"/>
    </source>
</evidence>
<dbReference type="PANTHER" id="PTHR47357:SF1">
    <property type="entry name" value="SPINDLE POLE BODY COMPONENT 110"/>
    <property type="match status" value="1"/>
</dbReference>
<evidence type="ECO:0000256" key="2">
    <source>
        <dbReference type="SAM" id="MobiDB-lite"/>
    </source>
</evidence>
<gene>
    <name evidence="4" type="ORF">A5886_001800</name>
</gene>
<dbReference type="STRING" id="1834191.A5886_001800"/>